<protein>
    <submittedName>
        <fullName evidence="1">Uncharacterized protein</fullName>
    </submittedName>
</protein>
<evidence type="ECO:0000313" key="2">
    <source>
        <dbReference type="Proteomes" id="UP000054683"/>
    </source>
</evidence>
<name>A0A158IUB7_9BURK</name>
<sequence>MSSITIQDLSHSRELDRHAMSDVRGGNALPVNPGAFANVNVAVTSNANIIQYQNVEVNALNNVGVIGADFGPLRLSVNPAQYASTGSAIAV</sequence>
<reference evidence="1 2" key="1">
    <citation type="submission" date="2016-01" db="EMBL/GenBank/DDBJ databases">
        <authorList>
            <person name="Oliw E.H."/>
        </authorList>
    </citation>
    <scope>NUCLEOTIDE SEQUENCE [LARGE SCALE GENOMIC DNA]</scope>
    <source>
        <strain evidence="1">LMG 27134</strain>
    </source>
</reference>
<dbReference type="OrthoDB" id="9007755at2"/>
<accession>A0A158IUB7</accession>
<dbReference type="AlphaFoldDB" id="A0A158IUB7"/>
<organism evidence="1 2">
    <name type="scientific">Caballeronia udeis</name>
    <dbReference type="NCBI Taxonomy" id="1232866"/>
    <lineage>
        <taxon>Bacteria</taxon>
        <taxon>Pseudomonadati</taxon>
        <taxon>Pseudomonadota</taxon>
        <taxon>Betaproteobacteria</taxon>
        <taxon>Burkholderiales</taxon>
        <taxon>Burkholderiaceae</taxon>
        <taxon>Caballeronia</taxon>
    </lineage>
</organism>
<dbReference type="RefSeq" id="WP_062090869.1">
    <property type="nucleotide sequence ID" value="NZ_FCOK02000061.1"/>
</dbReference>
<dbReference type="EMBL" id="FCOK02000061">
    <property type="protein sequence ID" value="SAL59759.1"/>
    <property type="molecule type" value="Genomic_DNA"/>
</dbReference>
<gene>
    <name evidence="1" type="ORF">AWB69_06613</name>
</gene>
<dbReference type="Proteomes" id="UP000054683">
    <property type="component" value="Unassembled WGS sequence"/>
</dbReference>
<evidence type="ECO:0000313" key="1">
    <source>
        <dbReference type="EMBL" id="SAL59759.1"/>
    </source>
</evidence>
<proteinExistence type="predicted"/>